<feature type="transmembrane region" description="Helical" evidence="6">
    <location>
        <begin position="251"/>
        <end position="269"/>
    </location>
</feature>
<keyword evidence="5 6" id="KW-0472">Membrane</keyword>
<dbReference type="InterPro" id="IPR051679">
    <property type="entry name" value="DASS-Related_Transporters"/>
</dbReference>
<evidence type="ECO:0000256" key="4">
    <source>
        <dbReference type="ARBA" id="ARBA00022989"/>
    </source>
</evidence>
<feature type="transmembrane region" description="Helical" evidence="6">
    <location>
        <begin position="120"/>
        <end position="148"/>
    </location>
</feature>
<dbReference type="Proteomes" id="UP000008212">
    <property type="component" value="Chromosome"/>
</dbReference>
<evidence type="ECO:0000256" key="3">
    <source>
        <dbReference type="ARBA" id="ARBA00022692"/>
    </source>
</evidence>
<dbReference type="KEGG" id="tde:TDE_0815"/>
<dbReference type="PANTHER" id="PTHR43652:SF2">
    <property type="entry name" value="BASIC AMINO ACID ANTIPORTER YFCC-RELATED"/>
    <property type="match status" value="1"/>
</dbReference>
<dbReference type="PATRIC" id="fig|243275.7.peg.787"/>
<feature type="transmembrane region" description="Helical" evidence="6">
    <location>
        <begin position="440"/>
        <end position="459"/>
    </location>
</feature>
<evidence type="ECO:0000256" key="6">
    <source>
        <dbReference type="SAM" id="Phobius"/>
    </source>
</evidence>
<protein>
    <submittedName>
        <fullName evidence="7">Membrane protein, putative</fullName>
    </submittedName>
</protein>
<name>Q73PI4_TREDE</name>
<feature type="transmembrane region" description="Helical" evidence="6">
    <location>
        <begin position="275"/>
        <end position="296"/>
    </location>
</feature>
<gene>
    <name evidence="7" type="ordered locus">TDE_0815</name>
</gene>
<evidence type="ECO:0000313" key="8">
    <source>
        <dbReference type="Proteomes" id="UP000008212"/>
    </source>
</evidence>
<dbReference type="GeneID" id="2739557"/>
<dbReference type="PANTHER" id="PTHR43652">
    <property type="entry name" value="BASIC AMINO ACID ANTIPORTER YFCC-RELATED"/>
    <property type="match status" value="1"/>
</dbReference>
<feature type="transmembrane region" description="Helical" evidence="6">
    <location>
        <begin position="72"/>
        <end position="93"/>
    </location>
</feature>
<dbReference type="OrthoDB" id="3314392at2"/>
<dbReference type="HOGENOM" id="CLU_035307_0_1_12"/>
<dbReference type="STRING" id="243275.TDE_0815"/>
<dbReference type="AlphaFoldDB" id="Q73PI4"/>
<feature type="transmembrane region" description="Helical" evidence="6">
    <location>
        <begin position="308"/>
        <end position="329"/>
    </location>
</feature>
<comment type="subcellular location">
    <subcellularLocation>
        <location evidence="1">Cell membrane</location>
        <topology evidence="1">Multi-pass membrane protein</topology>
    </subcellularLocation>
</comment>
<keyword evidence="2" id="KW-1003">Cell membrane</keyword>
<feature type="transmembrane region" description="Helical" evidence="6">
    <location>
        <begin position="155"/>
        <end position="173"/>
    </location>
</feature>
<dbReference type="Pfam" id="PF03606">
    <property type="entry name" value="DcuC"/>
    <property type="match status" value="1"/>
</dbReference>
<dbReference type="PaxDb" id="243275-TDE_0815"/>
<proteinExistence type="predicted"/>
<dbReference type="InterPro" id="IPR018385">
    <property type="entry name" value="C4_dicarb_anaerob_car-like"/>
</dbReference>
<feature type="transmembrane region" description="Helical" evidence="6">
    <location>
        <begin position="193"/>
        <end position="215"/>
    </location>
</feature>
<evidence type="ECO:0000313" key="7">
    <source>
        <dbReference type="EMBL" id="AAS11306.1"/>
    </source>
</evidence>
<feature type="transmembrane region" description="Helical" evidence="6">
    <location>
        <begin position="349"/>
        <end position="369"/>
    </location>
</feature>
<sequence>MTEKNKKKLKLPHLFFIMIGLIVIMSCLTYIIPAGKFYKDADGNIDASNFQFLETQQPVSLIKSMFMFMKGLVNSGLVVWVVMISGANMAVILETKSIDNFLNWATYKLEKQSIKVLIPVLYFLILYIAGFAGTDALIAVVPIGVIFAKKLKLDPISGLAATFFPSMIGFGMGPTLKVLIPQTMLGVESFSGFGLRFIMMNLFGIIGLMFTMSYVRKIEKDPNNSILGTDWLQEINSDEQFAKIELPVRSVIVLILTILQYIALVVYSLTVGTNIYEFLIGFFIVTSIIIGFIGGLSADQLGNSFAKGLGAMAFITFVIGLASTMQMIMVEGKILDTIVYFITKPLMNLNRGMSVIGITSVITILNPIVPSATAKAAVLMPILEPIAKTLGITSQVAVQAFLFGDAFTNMISPALGWTMGALTIAKVSYDKWFKWVIKPVIALILLSFVSVFLLDLISWTGM</sequence>
<dbReference type="EMBL" id="AE017226">
    <property type="protein sequence ID" value="AAS11306.1"/>
    <property type="molecule type" value="Genomic_DNA"/>
</dbReference>
<dbReference type="RefSeq" id="WP_002682077.1">
    <property type="nucleotide sequence ID" value="NC_002967.9"/>
</dbReference>
<keyword evidence="4 6" id="KW-1133">Transmembrane helix</keyword>
<dbReference type="eggNOG" id="COG1288">
    <property type="taxonomic scope" value="Bacteria"/>
</dbReference>
<keyword evidence="3 6" id="KW-0812">Transmembrane</keyword>
<dbReference type="PROSITE" id="PS51257">
    <property type="entry name" value="PROKAR_LIPOPROTEIN"/>
    <property type="match status" value="1"/>
</dbReference>
<accession>Q73PI4</accession>
<organism evidence="7 8">
    <name type="scientific">Treponema denticola (strain ATCC 35405 / DSM 14222 / CIP 103919 / JCM 8153 / KCTC 15104)</name>
    <dbReference type="NCBI Taxonomy" id="243275"/>
    <lineage>
        <taxon>Bacteria</taxon>
        <taxon>Pseudomonadati</taxon>
        <taxon>Spirochaetota</taxon>
        <taxon>Spirochaetia</taxon>
        <taxon>Spirochaetales</taxon>
        <taxon>Treponemataceae</taxon>
        <taxon>Treponema</taxon>
    </lineage>
</organism>
<reference evidence="7 8" key="1">
    <citation type="journal article" date="2004" name="Proc. Natl. Acad. Sci. U.S.A.">
        <title>Comparison of the genome of the oral pathogen Treponema denticola with other spirochete genomes.</title>
        <authorList>
            <person name="Seshadri R."/>
            <person name="Myers G.S."/>
            <person name="Tettelin H."/>
            <person name="Eisen J.A."/>
            <person name="Heidelberg J.F."/>
            <person name="Dodson R.J."/>
            <person name="Davidsen T.M."/>
            <person name="DeBoy R.T."/>
            <person name="Fouts D.E."/>
            <person name="Haft D.H."/>
            <person name="Selengut J."/>
            <person name="Ren Q."/>
            <person name="Brinkac L.M."/>
            <person name="Madupu R."/>
            <person name="Kolonay J."/>
            <person name="Durkin S.A."/>
            <person name="Daugherty S.C."/>
            <person name="Shetty J."/>
            <person name="Shvartsbeyn A."/>
            <person name="Gebregeorgis E."/>
            <person name="Geer K."/>
            <person name="Tsegaye G."/>
            <person name="Malek J."/>
            <person name="Ayodeji B."/>
            <person name="Shatsman S."/>
            <person name="McLeod M.P."/>
            <person name="Smajs D."/>
            <person name="Howell J.K."/>
            <person name="Pal S."/>
            <person name="Amin A."/>
            <person name="Vashisth P."/>
            <person name="McNeill T.Z."/>
            <person name="Xiang Q."/>
            <person name="Sodergren E."/>
            <person name="Baca E."/>
            <person name="Weinstock G.M."/>
            <person name="Norris S.J."/>
            <person name="Fraser C.M."/>
            <person name="Paulsen I.T."/>
        </authorList>
    </citation>
    <scope>NUCLEOTIDE SEQUENCE [LARGE SCALE GENOMIC DNA]</scope>
    <source>
        <strain evidence="8">ATCC 35405 / DSM 14222 / CIP 103919 / JCM 8153 / KCTC 15104</strain>
    </source>
</reference>
<feature type="transmembrane region" description="Helical" evidence="6">
    <location>
        <begin position="12"/>
        <end position="32"/>
    </location>
</feature>
<evidence type="ECO:0000256" key="2">
    <source>
        <dbReference type="ARBA" id="ARBA00022475"/>
    </source>
</evidence>
<keyword evidence="8" id="KW-1185">Reference proteome</keyword>
<dbReference type="GO" id="GO:0005886">
    <property type="term" value="C:plasma membrane"/>
    <property type="evidence" value="ECO:0007669"/>
    <property type="project" value="UniProtKB-SubCell"/>
</dbReference>
<evidence type="ECO:0000256" key="5">
    <source>
        <dbReference type="ARBA" id="ARBA00023136"/>
    </source>
</evidence>
<feature type="transmembrane region" description="Helical" evidence="6">
    <location>
        <begin position="410"/>
        <end position="428"/>
    </location>
</feature>
<evidence type="ECO:0000256" key="1">
    <source>
        <dbReference type="ARBA" id="ARBA00004651"/>
    </source>
</evidence>